<reference evidence="1 2" key="1">
    <citation type="journal article" date="2021" name="Plant Biotechnol. J.">
        <title>Multi-omics assisted identification of the key and species-specific regulatory components of drought-tolerant mechanisms in Gossypium stocksii.</title>
        <authorList>
            <person name="Yu D."/>
            <person name="Ke L."/>
            <person name="Zhang D."/>
            <person name="Wu Y."/>
            <person name="Sun Y."/>
            <person name="Mei J."/>
            <person name="Sun J."/>
            <person name="Sun Y."/>
        </authorList>
    </citation>
    <scope>NUCLEOTIDE SEQUENCE [LARGE SCALE GENOMIC DNA]</scope>
    <source>
        <strain evidence="2">cv. E1</strain>
        <tissue evidence="1">Leaf</tissue>
    </source>
</reference>
<comment type="caution">
    <text evidence="1">The sequence shown here is derived from an EMBL/GenBank/DDBJ whole genome shotgun (WGS) entry which is preliminary data.</text>
</comment>
<sequence>MRIMEKCGWQFFYLHDDDVLTKVVKEFYAYLTSPDNAFIYVHDVLMLFDGNSINAKYGLSDSLNEHTQFVMFMTIEGLQQVLTD</sequence>
<dbReference type="Proteomes" id="UP000828251">
    <property type="component" value="Unassembled WGS sequence"/>
</dbReference>
<evidence type="ECO:0000313" key="1">
    <source>
        <dbReference type="EMBL" id="KAH1056254.1"/>
    </source>
</evidence>
<accession>A0A9D3UTP8</accession>
<protein>
    <submittedName>
        <fullName evidence="1">Uncharacterized protein</fullName>
    </submittedName>
</protein>
<proteinExistence type="predicted"/>
<name>A0A9D3UTP8_9ROSI</name>
<dbReference type="AlphaFoldDB" id="A0A9D3UTP8"/>
<dbReference type="OrthoDB" id="990541at2759"/>
<dbReference type="EMBL" id="JAIQCV010000010">
    <property type="protein sequence ID" value="KAH1056254.1"/>
    <property type="molecule type" value="Genomic_DNA"/>
</dbReference>
<organism evidence="1 2">
    <name type="scientific">Gossypium stocksii</name>
    <dbReference type="NCBI Taxonomy" id="47602"/>
    <lineage>
        <taxon>Eukaryota</taxon>
        <taxon>Viridiplantae</taxon>
        <taxon>Streptophyta</taxon>
        <taxon>Embryophyta</taxon>
        <taxon>Tracheophyta</taxon>
        <taxon>Spermatophyta</taxon>
        <taxon>Magnoliopsida</taxon>
        <taxon>eudicotyledons</taxon>
        <taxon>Gunneridae</taxon>
        <taxon>Pentapetalae</taxon>
        <taxon>rosids</taxon>
        <taxon>malvids</taxon>
        <taxon>Malvales</taxon>
        <taxon>Malvaceae</taxon>
        <taxon>Malvoideae</taxon>
        <taxon>Gossypium</taxon>
    </lineage>
</organism>
<keyword evidence="2" id="KW-1185">Reference proteome</keyword>
<feature type="non-terminal residue" evidence="1">
    <location>
        <position position="84"/>
    </location>
</feature>
<evidence type="ECO:0000313" key="2">
    <source>
        <dbReference type="Proteomes" id="UP000828251"/>
    </source>
</evidence>
<gene>
    <name evidence="1" type="ORF">J1N35_034319</name>
</gene>